<evidence type="ECO:0000313" key="5">
    <source>
        <dbReference type="Proteomes" id="UP001168552"/>
    </source>
</evidence>
<accession>A0ABT8F510</accession>
<dbReference type="SMART" id="SM00028">
    <property type="entry name" value="TPR"/>
    <property type="match status" value="4"/>
</dbReference>
<keyword evidence="2" id="KW-0732">Signal</keyword>
<feature type="transmembrane region" description="Helical" evidence="1">
    <location>
        <begin position="433"/>
        <end position="453"/>
    </location>
</feature>
<dbReference type="InterPro" id="IPR011990">
    <property type="entry name" value="TPR-like_helical_dom_sf"/>
</dbReference>
<keyword evidence="4" id="KW-0418">Kinase</keyword>
<dbReference type="PANTHER" id="PTHR34220">
    <property type="entry name" value="SENSOR HISTIDINE KINASE YPDA"/>
    <property type="match status" value="1"/>
</dbReference>
<feature type="domain" description="Signal transduction histidine kinase internal region" evidence="3">
    <location>
        <begin position="468"/>
        <end position="546"/>
    </location>
</feature>
<dbReference type="SUPFAM" id="SSF55874">
    <property type="entry name" value="ATPase domain of HSP90 chaperone/DNA topoisomerase II/histidine kinase"/>
    <property type="match status" value="1"/>
</dbReference>
<keyword evidence="1" id="KW-0812">Transmembrane</keyword>
<dbReference type="Pfam" id="PF06580">
    <property type="entry name" value="His_kinase"/>
    <property type="match status" value="1"/>
</dbReference>
<dbReference type="PANTHER" id="PTHR34220:SF7">
    <property type="entry name" value="SENSOR HISTIDINE KINASE YPDA"/>
    <property type="match status" value="1"/>
</dbReference>
<dbReference type="InterPro" id="IPR036890">
    <property type="entry name" value="HATPase_C_sf"/>
</dbReference>
<evidence type="ECO:0000313" key="4">
    <source>
        <dbReference type="EMBL" id="MDN4165527.1"/>
    </source>
</evidence>
<evidence type="ECO:0000256" key="1">
    <source>
        <dbReference type="SAM" id="Phobius"/>
    </source>
</evidence>
<dbReference type="InterPro" id="IPR010559">
    <property type="entry name" value="Sig_transdc_His_kin_internal"/>
</dbReference>
<dbReference type="RefSeq" id="WP_320004060.1">
    <property type="nucleotide sequence ID" value="NZ_JAUHJS010000004.1"/>
</dbReference>
<dbReference type="Gene3D" id="3.30.565.10">
    <property type="entry name" value="Histidine kinase-like ATPase, C-terminal domain"/>
    <property type="match status" value="1"/>
</dbReference>
<dbReference type="InterPro" id="IPR050640">
    <property type="entry name" value="Bact_2-comp_sensor_kinase"/>
</dbReference>
<proteinExistence type="predicted"/>
<dbReference type="GO" id="GO:0016301">
    <property type="term" value="F:kinase activity"/>
    <property type="evidence" value="ECO:0007669"/>
    <property type="project" value="UniProtKB-KW"/>
</dbReference>
<dbReference type="SUPFAM" id="SSF48452">
    <property type="entry name" value="TPR-like"/>
    <property type="match status" value="2"/>
</dbReference>
<reference evidence="4" key="1">
    <citation type="submission" date="2023-06" db="EMBL/GenBank/DDBJ databases">
        <title>Cytophagales bacterium Strain LB-30, isolated from soil.</title>
        <authorList>
            <person name="Liu B."/>
        </authorList>
    </citation>
    <scope>NUCLEOTIDE SEQUENCE</scope>
    <source>
        <strain evidence="4">LB-30</strain>
    </source>
</reference>
<gene>
    <name evidence="4" type="ORF">QWY31_08445</name>
</gene>
<protein>
    <submittedName>
        <fullName evidence="4">Histidine kinase</fullName>
    </submittedName>
</protein>
<feature type="chain" id="PRO_5047256846" evidence="2">
    <location>
        <begin position="19"/>
        <end position="670"/>
    </location>
</feature>
<organism evidence="4 5">
    <name type="scientific">Shiella aurantiaca</name>
    <dbReference type="NCBI Taxonomy" id="3058365"/>
    <lineage>
        <taxon>Bacteria</taxon>
        <taxon>Pseudomonadati</taxon>
        <taxon>Bacteroidota</taxon>
        <taxon>Cytophagia</taxon>
        <taxon>Cytophagales</taxon>
        <taxon>Shiellaceae</taxon>
        <taxon>Shiella</taxon>
    </lineage>
</organism>
<dbReference type="Proteomes" id="UP001168552">
    <property type="component" value="Unassembled WGS sequence"/>
</dbReference>
<evidence type="ECO:0000259" key="3">
    <source>
        <dbReference type="Pfam" id="PF06580"/>
    </source>
</evidence>
<name>A0ABT8F510_9BACT</name>
<dbReference type="InterPro" id="IPR019734">
    <property type="entry name" value="TPR_rpt"/>
</dbReference>
<keyword evidence="5" id="KW-1185">Reference proteome</keyword>
<comment type="caution">
    <text evidence="4">The sequence shown here is derived from an EMBL/GenBank/DDBJ whole genome shotgun (WGS) entry which is preliminary data.</text>
</comment>
<feature type="signal peptide" evidence="2">
    <location>
        <begin position="1"/>
        <end position="18"/>
    </location>
</feature>
<keyword evidence="1" id="KW-0472">Membrane</keyword>
<dbReference type="Gene3D" id="1.25.40.10">
    <property type="entry name" value="Tetratricopeptide repeat domain"/>
    <property type="match status" value="2"/>
</dbReference>
<keyword evidence="1" id="KW-1133">Transmembrane helix</keyword>
<sequence length="670" mass="76858">MRLWCLSFCLLVFSQAFSQDFVKETLAELQQAQTGEDSLYTYVGLADWYIDMHTDSALYYTEKGLEISKRLRHYKGLSTYTFLLGKIARSEGRAAKAKAYFHQAIDYCAPINYTFGRTMIYSELAYQFRSEGQSDSSYFYFDKAFQDALSDADSISMASALNGMALNLKDAGGYQEALEIFYRIVPYVAENDYTYLSAIWTNISLMQMKLQRQTEAVQAAEQVVHYAKQSKEDDFMARALMNKGMIFKGLNMPDSALVYLNQANTAFQDIDNRNAQAECRIQMAGIYLEKDRLLLAEELLREVAQQEGLTKLLEISRLVTLAELCLKKGKAFYVEGLRLLDEAEQLSRNALQVDRLVTIYGLRAQLLESTQPTQSIMALKRHYQLRDSIRSAESNRYAALLQTQYETEKKNRAIASLTQINQAQEAQLLWQRYGLIAGALVLLFGFGFGYVVYLNTKNRQARKAADLEQRLLRLQMNPHFIFNALGAVQSYMLSANSVKAGIYLAKFAKLMRQVLEASREERIPLEREKSILENYLEIQSLRFPSNFAYTISIEERLLDKGVQVPPMFAQPFIENAIEHGKFYEFPDGHIHIRYTEEAGLLKIEVEDNGLGIQETHSPREHHSLSGTITQERLHLLERKFKQSLSFTIQPLFQESTRQGTRVELNLPMLY</sequence>
<evidence type="ECO:0000256" key="2">
    <source>
        <dbReference type="SAM" id="SignalP"/>
    </source>
</evidence>
<keyword evidence="4" id="KW-0808">Transferase</keyword>
<dbReference type="EMBL" id="JAUHJS010000004">
    <property type="protein sequence ID" value="MDN4165527.1"/>
    <property type="molecule type" value="Genomic_DNA"/>
</dbReference>